<dbReference type="PANTHER" id="PTHR10117:SF54">
    <property type="entry name" value="TRANSIENT RECEPTOR POTENTIAL-GAMMA PROTEIN"/>
    <property type="match status" value="1"/>
</dbReference>
<reference evidence="10 11" key="1">
    <citation type="submission" date="2019-01" db="EMBL/GenBank/DDBJ databases">
        <authorList>
            <person name="Sayadi A."/>
        </authorList>
    </citation>
    <scope>NUCLEOTIDE SEQUENCE [LARGE SCALE GENOMIC DNA]</scope>
</reference>
<dbReference type="InterPro" id="IPR005821">
    <property type="entry name" value="Ion_trans_dom"/>
</dbReference>
<dbReference type="PANTHER" id="PTHR10117">
    <property type="entry name" value="TRANSIENT RECEPTOR POTENTIAL CHANNEL"/>
    <property type="match status" value="1"/>
</dbReference>
<evidence type="ECO:0000256" key="1">
    <source>
        <dbReference type="ARBA" id="ARBA00004141"/>
    </source>
</evidence>
<dbReference type="GO" id="GO:0005886">
    <property type="term" value="C:plasma membrane"/>
    <property type="evidence" value="ECO:0007669"/>
    <property type="project" value="TreeGrafter"/>
</dbReference>
<evidence type="ECO:0000256" key="6">
    <source>
        <dbReference type="ARBA" id="ARBA00023136"/>
    </source>
</evidence>
<evidence type="ECO:0000259" key="9">
    <source>
        <dbReference type="Pfam" id="PF00520"/>
    </source>
</evidence>
<keyword evidence="2" id="KW-0813">Transport</keyword>
<keyword evidence="6 8" id="KW-0472">Membrane</keyword>
<dbReference type="GO" id="GO:0034703">
    <property type="term" value="C:cation channel complex"/>
    <property type="evidence" value="ECO:0007669"/>
    <property type="project" value="TreeGrafter"/>
</dbReference>
<dbReference type="Proteomes" id="UP000410492">
    <property type="component" value="Unassembled WGS sequence"/>
</dbReference>
<dbReference type="GO" id="GO:0070679">
    <property type="term" value="F:inositol 1,4,5 trisphosphate binding"/>
    <property type="evidence" value="ECO:0007669"/>
    <property type="project" value="TreeGrafter"/>
</dbReference>
<keyword evidence="11" id="KW-1185">Reference proteome</keyword>
<dbReference type="OrthoDB" id="6717788at2759"/>
<gene>
    <name evidence="10" type="ORF">CALMAC_LOCUS13592</name>
</gene>
<evidence type="ECO:0000313" key="10">
    <source>
        <dbReference type="EMBL" id="VEN53950.1"/>
    </source>
</evidence>
<comment type="subcellular location">
    <subcellularLocation>
        <location evidence="1">Membrane</location>
        <topology evidence="1">Multi-pass membrane protein</topology>
    </subcellularLocation>
</comment>
<dbReference type="GO" id="GO:0015279">
    <property type="term" value="F:store-operated calcium channel activity"/>
    <property type="evidence" value="ECO:0007669"/>
    <property type="project" value="TreeGrafter"/>
</dbReference>
<keyword evidence="3 8" id="KW-0812">Transmembrane</keyword>
<feature type="transmembrane region" description="Helical" evidence="8">
    <location>
        <begin position="6"/>
        <end position="25"/>
    </location>
</feature>
<protein>
    <recommendedName>
        <fullName evidence="9">Ion transport domain-containing protein</fullName>
    </recommendedName>
</protein>
<sequence length="163" mass="19015">MVLQAFEIVRIGILFPFFSAAYIVAPHSMIGQTMRKPFIKFICHSASYLVFLFMLILASQRQFLQSFLGLQEEDEELATRRGAKPSLVEWIILSYVGGLIWSEIKQLWDVGLEEYVRDMWNVIDFITNSLYVATVSLRIVSIYQVQQNPESDLRREDWDAWDP</sequence>
<keyword evidence="7" id="KW-0407">Ion channel</keyword>
<dbReference type="EMBL" id="CAACVG010009716">
    <property type="protein sequence ID" value="VEN53950.1"/>
    <property type="molecule type" value="Genomic_DNA"/>
</dbReference>
<dbReference type="AlphaFoldDB" id="A0A653D315"/>
<feature type="non-terminal residue" evidence="10">
    <location>
        <position position="163"/>
    </location>
</feature>
<proteinExistence type="predicted"/>
<keyword evidence="5" id="KW-0406">Ion transport</keyword>
<evidence type="ECO:0000256" key="4">
    <source>
        <dbReference type="ARBA" id="ARBA00022989"/>
    </source>
</evidence>
<evidence type="ECO:0000256" key="8">
    <source>
        <dbReference type="SAM" id="Phobius"/>
    </source>
</evidence>
<dbReference type="Pfam" id="PF00520">
    <property type="entry name" value="Ion_trans"/>
    <property type="match status" value="1"/>
</dbReference>
<dbReference type="InterPro" id="IPR002153">
    <property type="entry name" value="TRPC_channel"/>
</dbReference>
<name>A0A653D315_CALMS</name>
<keyword evidence="4 8" id="KW-1133">Transmembrane helix</keyword>
<evidence type="ECO:0000256" key="3">
    <source>
        <dbReference type="ARBA" id="ARBA00022692"/>
    </source>
</evidence>
<evidence type="ECO:0000256" key="7">
    <source>
        <dbReference type="ARBA" id="ARBA00023303"/>
    </source>
</evidence>
<evidence type="ECO:0000313" key="11">
    <source>
        <dbReference type="Proteomes" id="UP000410492"/>
    </source>
</evidence>
<dbReference type="GO" id="GO:0051480">
    <property type="term" value="P:regulation of cytosolic calcium ion concentration"/>
    <property type="evidence" value="ECO:0007669"/>
    <property type="project" value="TreeGrafter"/>
</dbReference>
<evidence type="ECO:0000256" key="5">
    <source>
        <dbReference type="ARBA" id="ARBA00023065"/>
    </source>
</evidence>
<organism evidence="10 11">
    <name type="scientific">Callosobruchus maculatus</name>
    <name type="common">Southern cowpea weevil</name>
    <name type="synonym">Pulse bruchid</name>
    <dbReference type="NCBI Taxonomy" id="64391"/>
    <lineage>
        <taxon>Eukaryota</taxon>
        <taxon>Metazoa</taxon>
        <taxon>Ecdysozoa</taxon>
        <taxon>Arthropoda</taxon>
        <taxon>Hexapoda</taxon>
        <taxon>Insecta</taxon>
        <taxon>Pterygota</taxon>
        <taxon>Neoptera</taxon>
        <taxon>Endopterygota</taxon>
        <taxon>Coleoptera</taxon>
        <taxon>Polyphaga</taxon>
        <taxon>Cucujiformia</taxon>
        <taxon>Chrysomeloidea</taxon>
        <taxon>Chrysomelidae</taxon>
        <taxon>Bruchinae</taxon>
        <taxon>Bruchini</taxon>
        <taxon>Callosobruchus</taxon>
    </lineage>
</organism>
<evidence type="ECO:0000256" key="2">
    <source>
        <dbReference type="ARBA" id="ARBA00022448"/>
    </source>
</evidence>
<feature type="transmembrane region" description="Helical" evidence="8">
    <location>
        <begin position="37"/>
        <end position="58"/>
    </location>
</feature>
<feature type="domain" description="Ion transport" evidence="9">
    <location>
        <begin position="50"/>
        <end position="140"/>
    </location>
</feature>
<accession>A0A653D315</accession>